<evidence type="ECO:0000313" key="3">
    <source>
        <dbReference type="Proteomes" id="UP000697127"/>
    </source>
</evidence>
<organism evidence="2 3">
    <name type="scientific">Pichia californica</name>
    <dbReference type="NCBI Taxonomy" id="460514"/>
    <lineage>
        <taxon>Eukaryota</taxon>
        <taxon>Fungi</taxon>
        <taxon>Dikarya</taxon>
        <taxon>Ascomycota</taxon>
        <taxon>Saccharomycotina</taxon>
        <taxon>Pichiomycetes</taxon>
        <taxon>Pichiales</taxon>
        <taxon>Pichiaceae</taxon>
        <taxon>Pichia</taxon>
    </lineage>
</organism>
<feature type="compositionally biased region" description="Low complexity" evidence="1">
    <location>
        <begin position="46"/>
        <end position="57"/>
    </location>
</feature>
<proteinExistence type="predicted"/>
<gene>
    <name evidence="2" type="ORF">C6P40_005156</name>
</gene>
<feature type="non-terminal residue" evidence="2">
    <location>
        <position position="199"/>
    </location>
</feature>
<name>A0A9P6WNK1_9ASCO</name>
<evidence type="ECO:0000256" key="1">
    <source>
        <dbReference type="SAM" id="MobiDB-lite"/>
    </source>
</evidence>
<keyword evidence="3" id="KW-1185">Reference proteome</keyword>
<reference evidence="2" key="1">
    <citation type="submission" date="2020-11" db="EMBL/GenBank/DDBJ databases">
        <title>Kefir isolates.</title>
        <authorList>
            <person name="Marcisauskas S."/>
            <person name="Kim Y."/>
            <person name="Blasche S."/>
        </authorList>
    </citation>
    <scope>NUCLEOTIDE SEQUENCE</scope>
    <source>
        <strain evidence="2">Olga-1</strain>
    </source>
</reference>
<sequence>MDDKLEFHWNDIHQLDKMFSMTTQAVNTAVQNSSHDDDNNNPHLTNSNIHSNNSNSNTPVDHQMGGHIDHNIVDSPSNKIIMTNTLAATTNILKSSVINSSNTVSGSSIIDTETPSSTSNNDYMLFLNLTTPNSGIDDHIKKVDITNDSHDLQIKKDDENSNSAFNFDSIDTSNLDFIMDQRNTSVTPTDTPRTNHTES</sequence>
<evidence type="ECO:0000313" key="2">
    <source>
        <dbReference type="EMBL" id="KAG0689377.1"/>
    </source>
</evidence>
<dbReference type="AlphaFoldDB" id="A0A9P6WNK1"/>
<comment type="caution">
    <text evidence="2">The sequence shown here is derived from an EMBL/GenBank/DDBJ whole genome shotgun (WGS) entry which is preliminary data.</text>
</comment>
<protein>
    <submittedName>
        <fullName evidence="2">Uncharacterized protein</fullName>
    </submittedName>
</protein>
<dbReference type="Proteomes" id="UP000697127">
    <property type="component" value="Unassembled WGS sequence"/>
</dbReference>
<dbReference type="EMBL" id="PUHW01000084">
    <property type="protein sequence ID" value="KAG0689377.1"/>
    <property type="molecule type" value="Genomic_DNA"/>
</dbReference>
<feature type="region of interest" description="Disordered" evidence="1">
    <location>
        <begin position="29"/>
        <end position="71"/>
    </location>
</feature>
<accession>A0A9P6WNK1</accession>